<dbReference type="Proteomes" id="UP000232533">
    <property type="component" value="Unassembled WGS sequence"/>
</dbReference>
<protein>
    <recommendedName>
        <fullName evidence="3">Osmotically inducible protein OsmC</fullName>
    </recommendedName>
</protein>
<dbReference type="OrthoDB" id="1433018at2"/>
<sequence length="195" mass="21526">MEKDDLKFTAKHLANKLKLRNVNSEVVKRHNELKKVYDNDPQMASIVDSAVVKGENLDDPFHSKVLMNDELNLPLKTGLHRAVGGDHDYSTPGDILCAALAVCLESTLRMIADRLEIQLEHTKVSAEAHLDVRGTLKFDKSVPVGFQKLNLEVEIGSNNAGEKVLNTLFSAAVKSCVVYQTLKPGIPITKTLKII</sequence>
<organism evidence="1 2">
    <name type="scientific">Salegentibacter salarius</name>
    <dbReference type="NCBI Taxonomy" id="435906"/>
    <lineage>
        <taxon>Bacteria</taxon>
        <taxon>Pseudomonadati</taxon>
        <taxon>Bacteroidota</taxon>
        <taxon>Flavobacteriia</taxon>
        <taxon>Flavobacteriales</taxon>
        <taxon>Flavobacteriaceae</taxon>
        <taxon>Salegentibacter</taxon>
    </lineage>
</organism>
<proteinExistence type="predicted"/>
<dbReference type="InterPro" id="IPR052924">
    <property type="entry name" value="OsmC/Ohr_hydroprdx_reductase"/>
</dbReference>
<dbReference type="EMBL" id="LKTR01000006">
    <property type="protein sequence ID" value="PKD20814.1"/>
    <property type="molecule type" value="Genomic_DNA"/>
</dbReference>
<dbReference type="AlphaFoldDB" id="A0A2N0U1D5"/>
<dbReference type="InterPro" id="IPR036102">
    <property type="entry name" value="OsmC/Ohrsf"/>
</dbReference>
<dbReference type="PANTHER" id="PTHR35368">
    <property type="entry name" value="HYDROPEROXIDE REDUCTASE"/>
    <property type="match status" value="1"/>
</dbReference>
<evidence type="ECO:0000313" key="1">
    <source>
        <dbReference type="EMBL" id="PKD20814.1"/>
    </source>
</evidence>
<dbReference type="RefSeq" id="WP_079711105.1">
    <property type="nucleotide sequence ID" value="NZ_FVZF01000012.1"/>
</dbReference>
<reference evidence="1 2" key="1">
    <citation type="submission" date="2015-10" db="EMBL/GenBank/DDBJ databases">
        <title>Draft genome sequence of Salegentibacter salinarum KCTC 12975.</title>
        <authorList>
            <person name="Lin W."/>
            <person name="Zheng Q."/>
        </authorList>
    </citation>
    <scope>NUCLEOTIDE SEQUENCE [LARGE SCALE GENOMIC DNA]</scope>
    <source>
        <strain evidence="1 2">KCTC 12974</strain>
    </source>
</reference>
<comment type="caution">
    <text evidence="1">The sequence shown here is derived from an EMBL/GenBank/DDBJ whole genome shotgun (WGS) entry which is preliminary data.</text>
</comment>
<accession>A0A2N0U1D5</accession>
<name>A0A2N0U1D5_9FLAO</name>
<dbReference type="InterPro" id="IPR015946">
    <property type="entry name" value="KH_dom-like_a/b"/>
</dbReference>
<dbReference type="Pfam" id="PF02566">
    <property type="entry name" value="OsmC"/>
    <property type="match status" value="1"/>
</dbReference>
<gene>
    <name evidence="1" type="ORF">APR40_08470</name>
</gene>
<dbReference type="SUPFAM" id="SSF82784">
    <property type="entry name" value="OsmC-like"/>
    <property type="match status" value="1"/>
</dbReference>
<evidence type="ECO:0008006" key="3">
    <source>
        <dbReference type="Google" id="ProtNLM"/>
    </source>
</evidence>
<dbReference type="Gene3D" id="3.30.300.20">
    <property type="match status" value="1"/>
</dbReference>
<evidence type="ECO:0000313" key="2">
    <source>
        <dbReference type="Proteomes" id="UP000232533"/>
    </source>
</evidence>
<dbReference type="InterPro" id="IPR003718">
    <property type="entry name" value="OsmC/Ohr_fam"/>
</dbReference>
<dbReference type="PANTHER" id="PTHR35368:SF1">
    <property type="entry name" value="HYDROPEROXIDE REDUCTASE"/>
    <property type="match status" value="1"/>
</dbReference>